<feature type="transmembrane region" description="Helical" evidence="6">
    <location>
        <begin position="33"/>
        <end position="52"/>
    </location>
</feature>
<gene>
    <name evidence="7" type="ORF">JCM19239_4481</name>
</gene>
<dbReference type="EMBL" id="BBMS01000130">
    <property type="protein sequence ID" value="GAL31083.1"/>
    <property type="molecule type" value="Genomic_DNA"/>
</dbReference>
<comment type="caution">
    <text evidence="7">The sequence shown here is derived from an EMBL/GenBank/DDBJ whole genome shotgun (WGS) entry which is preliminary data.</text>
</comment>
<evidence type="ECO:0000256" key="2">
    <source>
        <dbReference type="ARBA" id="ARBA00009142"/>
    </source>
</evidence>
<feature type="transmembrane region" description="Helical" evidence="6">
    <location>
        <begin position="64"/>
        <end position="81"/>
    </location>
</feature>
<keyword evidence="3 6" id="KW-0812">Transmembrane</keyword>
<keyword evidence="8" id="KW-1185">Reference proteome</keyword>
<evidence type="ECO:0000256" key="3">
    <source>
        <dbReference type="ARBA" id="ARBA00022692"/>
    </source>
</evidence>
<dbReference type="PANTHER" id="PTHR43701:SF2">
    <property type="entry name" value="MEMBRANE TRANSPORTER PROTEIN YJNA-RELATED"/>
    <property type="match status" value="1"/>
</dbReference>
<feature type="transmembrane region" description="Helical" evidence="6">
    <location>
        <begin position="88"/>
        <end position="106"/>
    </location>
</feature>
<evidence type="ECO:0000313" key="8">
    <source>
        <dbReference type="Proteomes" id="UP000029223"/>
    </source>
</evidence>
<dbReference type="InterPro" id="IPR002781">
    <property type="entry name" value="TM_pro_TauE-like"/>
</dbReference>
<dbReference type="Pfam" id="PF01925">
    <property type="entry name" value="TauE"/>
    <property type="match status" value="1"/>
</dbReference>
<reference evidence="8" key="1">
    <citation type="submission" date="2014-09" db="EMBL/GenBank/DDBJ databases">
        <title>Vibrio variabilis JCM 19239. (C206) whole genome shotgun sequence.</title>
        <authorList>
            <person name="Sawabe T."/>
            <person name="Meirelles P."/>
            <person name="Nakanishi M."/>
            <person name="Sayaka M."/>
            <person name="Hattori M."/>
            <person name="Ohkuma M."/>
        </authorList>
    </citation>
    <scope>NUCLEOTIDE SEQUENCE [LARGE SCALE GENOMIC DNA]</scope>
    <source>
        <strain evidence="8">JCM 19239</strain>
    </source>
</reference>
<feature type="transmembrane region" description="Helical" evidence="6">
    <location>
        <begin position="6"/>
        <end position="26"/>
    </location>
</feature>
<evidence type="ECO:0000313" key="7">
    <source>
        <dbReference type="EMBL" id="GAL31083.1"/>
    </source>
</evidence>
<organism evidence="7 8">
    <name type="scientific">Vibrio variabilis</name>
    <dbReference type="NCBI Taxonomy" id="990271"/>
    <lineage>
        <taxon>Bacteria</taxon>
        <taxon>Pseudomonadati</taxon>
        <taxon>Pseudomonadota</taxon>
        <taxon>Gammaproteobacteria</taxon>
        <taxon>Vibrionales</taxon>
        <taxon>Vibrionaceae</taxon>
        <taxon>Vibrio</taxon>
    </lineage>
</organism>
<name>A0ABQ0JQR7_9VIBR</name>
<evidence type="ECO:0000256" key="1">
    <source>
        <dbReference type="ARBA" id="ARBA00004141"/>
    </source>
</evidence>
<dbReference type="Proteomes" id="UP000029223">
    <property type="component" value="Unassembled WGS sequence"/>
</dbReference>
<accession>A0ABQ0JQR7</accession>
<comment type="subcellular location">
    <subcellularLocation>
        <location evidence="6">Cell membrane</location>
        <topology evidence="6">Multi-pass membrane protein</topology>
    </subcellularLocation>
    <subcellularLocation>
        <location evidence="1">Membrane</location>
        <topology evidence="1">Multi-pass membrane protein</topology>
    </subcellularLocation>
</comment>
<evidence type="ECO:0000256" key="6">
    <source>
        <dbReference type="RuleBase" id="RU363041"/>
    </source>
</evidence>
<dbReference type="InterPro" id="IPR051598">
    <property type="entry name" value="TSUP/Inactive_protease-like"/>
</dbReference>
<keyword evidence="4 6" id="KW-1133">Transmembrane helix</keyword>
<evidence type="ECO:0000256" key="4">
    <source>
        <dbReference type="ARBA" id="ARBA00022989"/>
    </source>
</evidence>
<dbReference type="PANTHER" id="PTHR43701">
    <property type="entry name" value="MEMBRANE TRANSPORTER PROTEIN MJ0441-RELATED"/>
    <property type="match status" value="1"/>
</dbReference>
<protein>
    <recommendedName>
        <fullName evidence="6">Probable membrane transporter protein</fullName>
    </recommendedName>
</protein>
<keyword evidence="5 6" id="KW-0472">Membrane</keyword>
<sequence>MFCGSVLGSTGVGGGVLLLPILNSLLNVDIKKAVGSSVVLALCLSMITAISYAKGGQADMETAIWFVLGSLLGVATSSKLMRMLSERLVYIITISVITVSLLMYLFW</sequence>
<comment type="similarity">
    <text evidence="2 6">Belongs to the 4-toluene sulfonate uptake permease (TSUP) (TC 2.A.102) family.</text>
</comment>
<reference evidence="8" key="2">
    <citation type="submission" date="2014-09" db="EMBL/GenBank/DDBJ databases">
        <authorList>
            <consortium name="NBRP consortium"/>
            <person name="Sawabe T."/>
            <person name="Meirelles P."/>
            <person name="Nakanishi M."/>
            <person name="Sayaka M."/>
            <person name="Hattori M."/>
            <person name="Ohkuma M."/>
        </authorList>
    </citation>
    <scope>NUCLEOTIDE SEQUENCE [LARGE SCALE GENOMIC DNA]</scope>
    <source>
        <strain evidence="8">JCM 19239</strain>
    </source>
</reference>
<proteinExistence type="inferred from homology"/>
<keyword evidence="6" id="KW-1003">Cell membrane</keyword>
<evidence type="ECO:0000256" key="5">
    <source>
        <dbReference type="ARBA" id="ARBA00023136"/>
    </source>
</evidence>